<organism evidence="2 3">
    <name type="scientific">Daphnia magna</name>
    <dbReference type="NCBI Taxonomy" id="35525"/>
    <lineage>
        <taxon>Eukaryota</taxon>
        <taxon>Metazoa</taxon>
        <taxon>Ecdysozoa</taxon>
        <taxon>Arthropoda</taxon>
        <taxon>Crustacea</taxon>
        <taxon>Branchiopoda</taxon>
        <taxon>Diplostraca</taxon>
        <taxon>Cladocera</taxon>
        <taxon>Anomopoda</taxon>
        <taxon>Daphniidae</taxon>
        <taxon>Daphnia</taxon>
    </lineage>
</organism>
<proteinExistence type="predicted"/>
<feature type="transmembrane region" description="Helical" evidence="1">
    <location>
        <begin position="74"/>
        <end position="96"/>
    </location>
</feature>
<evidence type="ECO:0000256" key="1">
    <source>
        <dbReference type="SAM" id="Phobius"/>
    </source>
</evidence>
<sequence>MLLVANYLESNSCGLVASCFFERPGFSLWLHARCLSVLSSGAILRVAIPLIAAPALLILCSTFAMCFRQCFPDLVNLVMGLLGLKLNHFIPASIIAESVV</sequence>
<feature type="transmembrane region" description="Helical" evidence="1">
    <location>
        <begin position="46"/>
        <end position="67"/>
    </location>
</feature>
<dbReference type="Proteomes" id="UP001234178">
    <property type="component" value="Unassembled WGS sequence"/>
</dbReference>
<dbReference type="EMBL" id="JAOYFB010000005">
    <property type="protein sequence ID" value="KAK4015453.1"/>
    <property type="molecule type" value="Genomic_DNA"/>
</dbReference>
<keyword evidence="3" id="KW-1185">Reference proteome</keyword>
<keyword evidence="1" id="KW-0472">Membrane</keyword>
<evidence type="ECO:0000313" key="3">
    <source>
        <dbReference type="Proteomes" id="UP001234178"/>
    </source>
</evidence>
<evidence type="ECO:0000313" key="2">
    <source>
        <dbReference type="EMBL" id="KAK4015453.1"/>
    </source>
</evidence>
<protein>
    <submittedName>
        <fullName evidence="2">Uncharacterized protein</fullName>
    </submittedName>
</protein>
<comment type="caution">
    <text evidence="2">The sequence shown here is derived from an EMBL/GenBank/DDBJ whole genome shotgun (WGS) entry which is preliminary data.</text>
</comment>
<reference evidence="2 3" key="1">
    <citation type="journal article" date="2023" name="Nucleic Acids Res.">
        <title>The hologenome of Daphnia magna reveals possible DNA methylation and microbiome-mediated evolution of the host genome.</title>
        <authorList>
            <person name="Chaturvedi A."/>
            <person name="Li X."/>
            <person name="Dhandapani V."/>
            <person name="Marshall H."/>
            <person name="Kissane S."/>
            <person name="Cuenca-Cambronero M."/>
            <person name="Asole G."/>
            <person name="Calvet F."/>
            <person name="Ruiz-Romero M."/>
            <person name="Marangio P."/>
            <person name="Guigo R."/>
            <person name="Rago D."/>
            <person name="Mirbahai L."/>
            <person name="Eastwood N."/>
            <person name="Colbourne J.K."/>
            <person name="Zhou J."/>
            <person name="Mallon E."/>
            <person name="Orsini L."/>
        </authorList>
    </citation>
    <scope>NUCLEOTIDE SEQUENCE [LARGE SCALE GENOMIC DNA]</scope>
    <source>
        <strain evidence="2">LRV0_1</strain>
    </source>
</reference>
<keyword evidence="1" id="KW-0812">Transmembrane</keyword>
<name>A0ABQ9ZR99_9CRUS</name>
<keyword evidence="1" id="KW-1133">Transmembrane helix</keyword>
<accession>A0ABQ9ZR99</accession>
<gene>
    <name evidence="2" type="ORF">OUZ56_030431</name>
</gene>